<dbReference type="EMBL" id="JADFTS010000002">
    <property type="protein sequence ID" value="KAF9622439.1"/>
    <property type="molecule type" value="Genomic_DNA"/>
</dbReference>
<gene>
    <name evidence="1" type="ORF">IFM89_031242</name>
</gene>
<evidence type="ECO:0000313" key="1">
    <source>
        <dbReference type="EMBL" id="KAF9622439.1"/>
    </source>
</evidence>
<name>A0A835IS83_9MAGN</name>
<keyword evidence="2" id="KW-1185">Reference proteome</keyword>
<proteinExistence type="predicted"/>
<reference evidence="1 2" key="1">
    <citation type="submission" date="2020-10" db="EMBL/GenBank/DDBJ databases">
        <title>The Coptis chinensis genome and diversification of protoberbering-type alkaloids.</title>
        <authorList>
            <person name="Wang B."/>
            <person name="Shu S."/>
            <person name="Song C."/>
            <person name="Liu Y."/>
        </authorList>
    </citation>
    <scope>NUCLEOTIDE SEQUENCE [LARGE SCALE GENOMIC DNA]</scope>
    <source>
        <strain evidence="1">HL-2020</strain>
        <tissue evidence="1">Leaf</tissue>
    </source>
</reference>
<protein>
    <submittedName>
        <fullName evidence="1">Uncharacterized protein</fullName>
    </submittedName>
</protein>
<accession>A0A835IS83</accession>
<comment type="caution">
    <text evidence="1">The sequence shown here is derived from an EMBL/GenBank/DDBJ whole genome shotgun (WGS) entry which is preliminary data.</text>
</comment>
<organism evidence="1 2">
    <name type="scientific">Coptis chinensis</name>
    <dbReference type="NCBI Taxonomy" id="261450"/>
    <lineage>
        <taxon>Eukaryota</taxon>
        <taxon>Viridiplantae</taxon>
        <taxon>Streptophyta</taxon>
        <taxon>Embryophyta</taxon>
        <taxon>Tracheophyta</taxon>
        <taxon>Spermatophyta</taxon>
        <taxon>Magnoliopsida</taxon>
        <taxon>Ranunculales</taxon>
        <taxon>Ranunculaceae</taxon>
        <taxon>Coptidoideae</taxon>
        <taxon>Coptis</taxon>
    </lineage>
</organism>
<dbReference type="Proteomes" id="UP000631114">
    <property type="component" value="Unassembled WGS sequence"/>
</dbReference>
<sequence>MRNGNSASSVENIFTSVHAECDMQGMLEGLNLEYWEVKNLLAMERAFERPTHGDDTTSKSFNGVLLWEGLLEGLHMEMTQLLRVSMGFYAS</sequence>
<evidence type="ECO:0000313" key="2">
    <source>
        <dbReference type="Proteomes" id="UP000631114"/>
    </source>
</evidence>
<dbReference type="AlphaFoldDB" id="A0A835IS83"/>